<organism evidence="1 2">
    <name type="scientific">Panagrolaimus sp. ES5</name>
    <dbReference type="NCBI Taxonomy" id="591445"/>
    <lineage>
        <taxon>Eukaryota</taxon>
        <taxon>Metazoa</taxon>
        <taxon>Ecdysozoa</taxon>
        <taxon>Nematoda</taxon>
        <taxon>Chromadorea</taxon>
        <taxon>Rhabditida</taxon>
        <taxon>Tylenchina</taxon>
        <taxon>Panagrolaimomorpha</taxon>
        <taxon>Panagrolaimoidea</taxon>
        <taxon>Panagrolaimidae</taxon>
        <taxon>Panagrolaimus</taxon>
    </lineage>
</organism>
<accession>A0AC34F1D5</accession>
<dbReference type="WBParaSite" id="ES5_v2.g10886.t1">
    <property type="protein sequence ID" value="ES5_v2.g10886.t1"/>
    <property type="gene ID" value="ES5_v2.g10886"/>
</dbReference>
<dbReference type="Proteomes" id="UP000887579">
    <property type="component" value="Unplaced"/>
</dbReference>
<reference evidence="2" key="1">
    <citation type="submission" date="2022-11" db="UniProtKB">
        <authorList>
            <consortium name="WormBaseParasite"/>
        </authorList>
    </citation>
    <scope>IDENTIFICATION</scope>
</reference>
<protein>
    <submittedName>
        <fullName evidence="2">Mitogen-activated protein kinase</fullName>
    </submittedName>
</protein>
<name>A0AC34F1D5_9BILA</name>
<evidence type="ECO:0000313" key="2">
    <source>
        <dbReference type="WBParaSite" id="ES5_v2.g10886.t1"/>
    </source>
</evidence>
<proteinExistence type="predicted"/>
<sequence>MSDLLTRAGFQVITNNTIEFTIPLEYNFIEYLGGGNYGNVILVREECPDLQQGYVDLAVKKMYDPFSSIIKARRLYREFKLLKLMNHENVIRFVDIYTPDVSLATLRNVYIVTRYAGLSLKTVLDKQKLSQCKLLQVSHIKYIIYQILRALKYLHSANVIHRDLKPSNLAISADCDVTVLDFGLARTVSQTGDNLTAYVISRWYRSPEVIYWNNVSYNAKADLWSVGCIMAELLTGEVLFRGAEAMEQYKLIVELCGAPDNELLDKIEAQNSAAMRSVVERMGDGRARQDFRKYFRGQPDDAIDLLDKFLVLDPDRRISVEEALTHSYVQEHHLPSDEPIAKVPFNIDDQNDAARTIEEWKEIIWNEIQDLNAQNENGDNMEIE</sequence>
<evidence type="ECO:0000313" key="1">
    <source>
        <dbReference type="Proteomes" id="UP000887579"/>
    </source>
</evidence>